<evidence type="ECO:0000313" key="2">
    <source>
        <dbReference type="EnsemblPlants" id="KQL01593"/>
    </source>
</evidence>
<proteinExistence type="predicted"/>
<reference evidence="2" key="2">
    <citation type="submission" date="2018-08" db="UniProtKB">
        <authorList>
            <consortium name="EnsemblPlants"/>
        </authorList>
    </citation>
    <scope>IDENTIFICATION</scope>
    <source>
        <strain evidence="2">Yugu1</strain>
    </source>
</reference>
<dbReference type="Proteomes" id="UP000004995">
    <property type="component" value="Unassembled WGS sequence"/>
</dbReference>
<dbReference type="AlphaFoldDB" id="K3YKV9"/>
<dbReference type="STRING" id="4555.K3YKV9"/>
<keyword evidence="1" id="KW-0812">Transmembrane</keyword>
<dbReference type="Gramene" id="KQL01593">
    <property type="protein sequence ID" value="KQL01593"/>
    <property type="gene ID" value="SETIT_014879mg"/>
</dbReference>
<organism evidence="2 3">
    <name type="scientific">Setaria italica</name>
    <name type="common">Foxtail millet</name>
    <name type="synonym">Panicum italicum</name>
    <dbReference type="NCBI Taxonomy" id="4555"/>
    <lineage>
        <taxon>Eukaryota</taxon>
        <taxon>Viridiplantae</taxon>
        <taxon>Streptophyta</taxon>
        <taxon>Embryophyta</taxon>
        <taxon>Tracheophyta</taxon>
        <taxon>Spermatophyta</taxon>
        <taxon>Magnoliopsida</taxon>
        <taxon>Liliopsida</taxon>
        <taxon>Poales</taxon>
        <taxon>Poaceae</taxon>
        <taxon>PACMAD clade</taxon>
        <taxon>Panicoideae</taxon>
        <taxon>Panicodae</taxon>
        <taxon>Paniceae</taxon>
        <taxon>Cenchrinae</taxon>
        <taxon>Setaria</taxon>
    </lineage>
</organism>
<feature type="transmembrane region" description="Helical" evidence="1">
    <location>
        <begin position="336"/>
        <end position="358"/>
    </location>
</feature>
<dbReference type="PANTHER" id="PTHR31170">
    <property type="entry name" value="BNAC04G53230D PROTEIN"/>
    <property type="match status" value="1"/>
</dbReference>
<dbReference type="PANTHER" id="PTHR31170:SF18">
    <property type="entry name" value="(WILD MALAYSIAN BANANA) HYPOTHETICAL PROTEIN"/>
    <property type="match status" value="1"/>
</dbReference>
<dbReference type="InterPro" id="IPR004158">
    <property type="entry name" value="DUF247_pln"/>
</dbReference>
<evidence type="ECO:0000256" key="1">
    <source>
        <dbReference type="SAM" id="Phobius"/>
    </source>
</evidence>
<keyword evidence="1" id="KW-0472">Membrane</keyword>
<protein>
    <submittedName>
        <fullName evidence="2">Uncharacterized protein</fullName>
    </submittedName>
</protein>
<keyword evidence="1" id="KW-1133">Transmembrane helix</keyword>
<dbReference type="HOGENOM" id="CLU_020188_5_3_1"/>
<name>K3YKV9_SETIT</name>
<dbReference type="EnsemblPlants" id="KQL01593">
    <property type="protein sequence ID" value="KQL01593"/>
    <property type="gene ID" value="SETIT_014879mg"/>
</dbReference>
<keyword evidence="3" id="KW-1185">Reference proteome</keyword>
<evidence type="ECO:0000313" key="3">
    <source>
        <dbReference type="Proteomes" id="UP000004995"/>
    </source>
</evidence>
<dbReference type="InParanoid" id="K3YKV9"/>
<dbReference type="Pfam" id="PF03140">
    <property type="entry name" value="DUF247"/>
    <property type="match status" value="2"/>
</dbReference>
<accession>K3YKV9</accession>
<reference evidence="3" key="1">
    <citation type="journal article" date="2012" name="Nat. Biotechnol.">
        <title>Reference genome sequence of the model plant Setaria.</title>
        <authorList>
            <person name="Bennetzen J.L."/>
            <person name="Schmutz J."/>
            <person name="Wang H."/>
            <person name="Percifield R."/>
            <person name="Hawkins J."/>
            <person name="Pontaroli A.C."/>
            <person name="Estep M."/>
            <person name="Feng L."/>
            <person name="Vaughn J.N."/>
            <person name="Grimwood J."/>
            <person name="Jenkins J."/>
            <person name="Barry K."/>
            <person name="Lindquist E."/>
            <person name="Hellsten U."/>
            <person name="Deshpande S."/>
            <person name="Wang X."/>
            <person name="Wu X."/>
            <person name="Mitros T."/>
            <person name="Triplett J."/>
            <person name="Yang X."/>
            <person name="Ye C.Y."/>
            <person name="Mauro-Herrera M."/>
            <person name="Wang L."/>
            <person name="Li P."/>
            <person name="Sharma M."/>
            <person name="Sharma R."/>
            <person name="Ronald P.C."/>
            <person name="Panaud O."/>
            <person name="Kellogg E.A."/>
            <person name="Brutnell T.P."/>
            <person name="Doust A.N."/>
            <person name="Tuskan G.A."/>
            <person name="Rokhsar D."/>
            <person name="Devos K.M."/>
        </authorList>
    </citation>
    <scope>NUCLEOTIDE SEQUENCE [LARGE SCALE GENOMIC DNA]</scope>
    <source>
        <strain evidence="3">cv. Yugu1</strain>
    </source>
</reference>
<dbReference type="EMBL" id="AGNK02003780">
    <property type="status" value="NOT_ANNOTATED_CDS"/>
    <property type="molecule type" value="Genomic_DNA"/>
</dbReference>
<sequence>MGDPHAVDIESLARQLREELAAAEAPPAQLASGCPIIIAQVGELTRNRNVDPARLHRDDEKLRSLGALLSAASAGMTLEVYRDELARLEGQARSCYAHTFEQIVSAEFVRMLLLDACYVLVRFGCVARRRRNGGGEAPSVGGDMMEAVAVIPFFVVDKVHRLTFPDAGVPAAEAITGYVRELLRGRSTRWPRRRRATGAKRPFGRWRTATEYHCAGVGFRIRPLGAWRQRRRPLDPRPLEQSNPAAAGSHVTAYCVLVSQLACTPRDVEVLSRRGVIVHGLGSHGEVAELFAGLCNGVAFGADDPCGNYLHATWQAMEGRFWSRPRRWAAWLMLRYFTNPWLAVGLLCTVVLAVYSVLSYTQGAT</sequence>
<dbReference type="OMA" id="RDMSETG"/>
<dbReference type="eggNOG" id="ENOG502RY48">
    <property type="taxonomic scope" value="Eukaryota"/>
</dbReference>